<reference evidence="1 2" key="1">
    <citation type="submission" date="2019-03" db="EMBL/GenBank/DDBJ databases">
        <title>Sequencing 23 genomes of Wallemia ichthyophaga.</title>
        <authorList>
            <person name="Gostincar C."/>
        </authorList>
    </citation>
    <scope>NUCLEOTIDE SEQUENCE [LARGE SCALE GENOMIC DNA]</scope>
    <source>
        <strain evidence="1 2">EXF-5753</strain>
    </source>
</reference>
<dbReference type="InterPro" id="IPR027417">
    <property type="entry name" value="P-loop_NTPase"/>
</dbReference>
<dbReference type="Proteomes" id="UP000310189">
    <property type="component" value="Unassembled WGS sequence"/>
</dbReference>
<evidence type="ECO:0000313" key="1">
    <source>
        <dbReference type="EMBL" id="TIA90149.1"/>
    </source>
</evidence>
<gene>
    <name evidence="1" type="ORF">E3P99_01663</name>
</gene>
<dbReference type="EMBL" id="SPNW01000021">
    <property type="protein sequence ID" value="TIA90149.1"/>
    <property type="molecule type" value="Genomic_DNA"/>
</dbReference>
<accession>A0A4T0FP11</accession>
<dbReference type="Gene3D" id="3.40.50.300">
    <property type="entry name" value="P-loop containing nucleotide triphosphate hydrolases"/>
    <property type="match status" value="1"/>
</dbReference>
<comment type="caution">
    <text evidence="1">The sequence shown here is derived from an EMBL/GenBank/DDBJ whole genome shotgun (WGS) entry which is preliminary data.</text>
</comment>
<organism evidence="1 2">
    <name type="scientific">Wallemia hederae</name>
    <dbReference type="NCBI Taxonomy" id="1540922"/>
    <lineage>
        <taxon>Eukaryota</taxon>
        <taxon>Fungi</taxon>
        <taxon>Dikarya</taxon>
        <taxon>Basidiomycota</taxon>
        <taxon>Wallemiomycotina</taxon>
        <taxon>Wallemiomycetes</taxon>
        <taxon>Wallemiales</taxon>
        <taxon>Wallemiaceae</taxon>
        <taxon>Wallemia</taxon>
    </lineage>
</organism>
<sequence>MVTDLNQLVLDGGHVYTDISGLPGTGRTRLLLSSVKRFLSLPGNEKAYAVMVDTNGDLNLHDEGEDVVMQRVKYFRVLSLASFLATMIALPAYIDSQPFDTKIVAIDTISNYIRHPDLNQSEKMSVMSSTKKTINKLNNEQSIKVISTSEAVLRRSDDSPAGSASLSGSASHSLDNNNNIGPFFGSHFYQSLNFRQLQIYYEPGNSHTRLVKLLHVKPEISVRFTIDS</sequence>
<evidence type="ECO:0008006" key="3">
    <source>
        <dbReference type="Google" id="ProtNLM"/>
    </source>
</evidence>
<evidence type="ECO:0000313" key="2">
    <source>
        <dbReference type="Proteomes" id="UP000310189"/>
    </source>
</evidence>
<proteinExistence type="predicted"/>
<dbReference type="AlphaFoldDB" id="A0A4T0FP11"/>
<protein>
    <recommendedName>
        <fullName evidence="3">DNA recombination and repair protein Rad51-like C-terminal domain-containing protein</fullName>
    </recommendedName>
</protein>
<dbReference type="SUPFAM" id="SSF52540">
    <property type="entry name" value="P-loop containing nucleoside triphosphate hydrolases"/>
    <property type="match status" value="1"/>
</dbReference>
<name>A0A4T0FP11_9BASI</name>
<keyword evidence="2" id="KW-1185">Reference proteome</keyword>